<evidence type="ECO:0000256" key="5">
    <source>
        <dbReference type="RuleBase" id="RU003870"/>
    </source>
</evidence>
<dbReference type="InterPro" id="IPR019906">
    <property type="entry name" value="Ribosomal_uL6_bac-type"/>
</dbReference>
<dbReference type="Gene3D" id="3.90.930.12">
    <property type="entry name" value="Ribosomal protein L6, alpha-beta domain"/>
    <property type="match status" value="2"/>
</dbReference>
<dbReference type="Pfam" id="PF00347">
    <property type="entry name" value="Ribosomal_L6"/>
    <property type="match status" value="2"/>
</dbReference>
<feature type="domain" description="Large ribosomal subunit protein uL6 alpha-beta" evidence="7">
    <location>
        <begin position="89"/>
        <end position="161"/>
    </location>
</feature>
<dbReference type="HAMAP" id="MF_01365_B">
    <property type="entry name" value="Ribosomal_uL6_B"/>
    <property type="match status" value="1"/>
</dbReference>
<feature type="compositionally biased region" description="Basic and acidic residues" evidence="6">
    <location>
        <begin position="162"/>
        <end position="175"/>
    </location>
</feature>
<dbReference type="GO" id="GO:0005840">
    <property type="term" value="C:ribosome"/>
    <property type="evidence" value="ECO:0007669"/>
    <property type="project" value="UniProtKB-KW"/>
</dbReference>
<dbReference type="PRINTS" id="PR00059">
    <property type="entry name" value="RIBOSOMALL6"/>
</dbReference>
<keyword evidence="1 3" id="KW-0689">Ribosomal protein</keyword>
<feature type="region of interest" description="Disordered" evidence="6">
    <location>
        <begin position="150"/>
        <end position="175"/>
    </location>
</feature>
<name>A0ABU5NAG9_9RICK</name>
<dbReference type="PIRSF" id="PIRSF002162">
    <property type="entry name" value="Ribosomal_L6"/>
    <property type="match status" value="1"/>
</dbReference>
<dbReference type="NCBIfam" id="TIGR03654">
    <property type="entry name" value="L6_bact"/>
    <property type="match status" value="1"/>
</dbReference>
<gene>
    <name evidence="3" type="primary">rplF</name>
    <name evidence="8" type="ORF">Megvenef_00124</name>
</gene>
<organism evidence="8 9">
    <name type="scientific">Candidatus Megaera venefica</name>
    <dbReference type="NCBI Taxonomy" id="2055910"/>
    <lineage>
        <taxon>Bacteria</taxon>
        <taxon>Pseudomonadati</taxon>
        <taxon>Pseudomonadota</taxon>
        <taxon>Alphaproteobacteria</taxon>
        <taxon>Rickettsiales</taxon>
        <taxon>Rickettsiaceae</taxon>
        <taxon>Candidatus Megaera</taxon>
    </lineage>
</organism>
<proteinExistence type="inferred from homology"/>
<dbReference type="RefSeq" id="WP_322776079.1">
    <property type="nucleotide sequence ID" value="NZ_JARJFB010000004.1"/>
</dbReference>
<evidence type="ECO:0000313" key="8">
    <source>
        <dbReference type="EMBL" id="MEA0970172.1"/>
    </source>
</evidence>
<evidence type="ECO:0000259" key="7">
    <source>
        <dbReference type="Pfam" id="PF00347"/>
    </source>
</evidence>
<dbReference type="InterPro" id="IPR020040">
    <property type="entry name" value="Ribosomal_uL6_a/b-dom"/>
</dbReference>
<keyword evidence="3 5" id="KW-0699">rRNA-binding</keyword>
<protein>
    <recommendedName>
        <fullName evidence="3">Large ribosomal subunit protein uL6</fullName>
    </recommendedName>
</protein>
<evidence type="ECO:0000256" key="3">
    <source>
        <dbReference type="HAMAP-Rule" id="MF_01365"/>
    </source>
</evidence>
<dbReference type="SUPFAM" id="SSF56053">
    <property type="entry name" value="Ribosomal protein L6"/>
    <property type="match status" value="2"/>
</dbReference>
<keyword evidence="9" id="KW-1185">Reference proteome</keyword>
<comment type="function">
    <text evidence="3 5">This protein binds to the 23S rRNA, and is important in its secondary structure. It is located near the subunit interface in the base of the L7/L12 stalk, and near the tRNA binding site of the peptidyltransferase center.</text>
</comment>
<dbReference type="InterPro" id="IPR002358">
    <property type="entry name" value="Ribosomal_uL6_CS"/>
</dbReference>
<evidence type="ECO:0000256" key="4">
    <source>
        <dbReference type="RuleBase" id="RU003869"/>
    </source>
</evidence>
<keyword evidence="2 3" id="KW-0687">Ribonucleoprotein</keyword>
<dbReference type="PROSITE" id="PS00525">
    <property type="entry name" value="RIBOSOMAL_L6_1"/>
    <property type="match status" value="1"/>
</dbReference>
<dbReference type="PANTHER" id="PTHR11655:SF14">
    <property type="entry name" value="LARGE RIBOSOMAL SUBUNIT PROTEIN UL6M"/>
    <property type="match status" value="1"/>
</dbReference>
<dbReference type="PANTHER" id="PTHR11655">
    <property type="entry name" value="60S/50S RIBOSOMAL PROTEIN L6/L9"/>
    <property type="match status" value="1"/>
</dbReference>
<keyword evidence="3 5" id="KW-0694">RNA-binding</keyword>
<evidence type="ECO:0000256" key="6">
    <source>
        <dbReference type="SAM" id="MobiDB-lite"/>
    </source>
</evidence>
<comment type="similarity">
    <text evidence="3 4">Belongs to the universal ribosomal protein uL6 family.</text>
</comment>
<dbReference type="InterPro" id="IPR000702">
    <property type="entry name" value="Ribosomal_uL6-like"/>
</dbReference>
<reference evidence="8 9" key="1">
    <citation type="submission" date="2023-03" db="EMBL/GenBank/DDBJ databases">
        <title>Host association and intracellularity evolved multiple times independently in the Rickettsiales.</title>
        <authorList>
            <person name="Castelli M."/>
            <person name="Nardi T."/>
            <person name="Gammuto L."/>
            <person name="Bellinzona G."/>
            <person name="Sabaneyeva E."/>
            <person name="Potekhin A."/>
            <person name="Serra V."/>
            <person name="Petroni G."/>
            <person name="Sassera D."/>
        </authorList>
    </citation>
    <scope>NUCLEOTIDE SEQUENCE [LARGE SCALE GENOMIC DNA]</scope>
    <source>
        <strain evidence="8 9">Sr 2-6</strain>
    </source>
</reference>
<dbReference type="Proteomes" id="UP001291687">
    <property type="component" value="Unassembled WGS sequence"/>
</dbReference>
<comment type="caution">
    <text evidence="8">The sequence shown here is derived from an EMBL/GenBank/DDBJ whole genome shotgun (WGS) entry which is preliminary data.</text>
</comment>
<accession>A0ABU5NAG9</accession>
<evidence type="ECO:0000313" key="9">
    <source>
        <dbReference type="Proteomes" id="UP001291687"/>
    </source>
</evidence>
<feature type="domain" description="Large ribosomal subunit protein uL6 alpha-beta" evidence="7">
    <location>
        <begin position="11"/>
        <end position="78"/>
    </location>
</feature>
<dbReference type="EMBL" id="JARJFB010000004">
    <property type="protein sequence ID" value="MEA0970172.1"/>
    <property type="molecule type" value="Genomic_DNA"/>
</dbReference>
<dbReference type="InterPro" id="IPR036789">
    <property type="entry name" value="Ribosomal_uL6-like_a/b-dom_sf"/>
</dbReference>
<sequence length="175" mass="19191">MSRVGKLPIPVPAGVKVEISGLNIKIQGPKGVLEKVFAGQISIDHIDGFIIVKPLSEEARAMWGTARSIINGMVKGVTLGFTEELEVNGVGYRASVKGKYLNLTLGKSHNTKIEIPEGIKVEAPKQNIIVLESHDKQKLGQYVAIIRNQRPPEPYKGKGIRRKGEYVQRKEGKKG</sequence>
<comment type="subunit">
    <text evidence="3">Part of the 50S ribosomal subunit.</text>
</comment>
<evidence type="ECO:0000256" key="1">
    <source>
        <dbReference type="ARBA" id="ARBA00022980"/>
    </source>
</evidence>
<evidence type="ECO:0000256" key="2">
    <source>
        <dbReference type="ARBA" id="ARBA00023274"/>
    </source>
</evidence>